<dbReference type="OrthoDB" id="9793589at2"/>
<dbReference type="RefSeq" id="WP_008477755.1">
    <property type="nucleotide sequence ID" value="NZ_CAGS01000215.1"/>
</dbReference>
<evidence type="ECO:0000256" key="2">
    <source>
        <dbReference type="ARBA" id="ARBA00022448"/>
    </source>
</evidence>
<gene>
    <name evidence="12" type="ORF">NITHO_2920013</name>
</gene>
<evidence type="ECO:0000256" key="4">
    <source>
        <dbReference type="ARBA" id="ARBA00022692"/>
    </source>
</evidence>
<dbReference type="GO" id="GO:0016020">
    <property type="term" value="C:membrane"/>
    <property type="evidence" value="ECO:0007669"/>
    <property type="project" value="UniProtKB-SubCell"/>
</dbReference>
<dbReference type="EMBL" id="CAGS01000215">
    <property type="protein sequence ID" value="CCF83971.1"/>
    <property type="molecule type" value="Genomic_DNA"/>
</dbReference>
<feature type="transmembrane region" description="Helical" evidence="10">
    <location>
        <begin position="6"/>
        <end position="26"/>
    </location>
</feature>
<dbReference type="AlphaFoldDB" id="I4EH09"/>
<feature type="transmembrane region" description="Helical" evidence="10">
    <location>
        <begin position="33"/>
        <end position="52"/>
    </location>
</feature>
<dbReference type="Gene3D" id="1.20.1530.20">
    <property type="match status" value="1"/>
</dbReference>
<dbReference type="PANTHER" id="PTHR43562">
    <property type="entry name" value="NAPA-TYPE SODIUM/HYDROGEN ANTIPORTER"/>
    <property type="match status" value="1"/>
</dbReference>
<evidence type="ECO:0000256" key="9">
    <source>
        <dbReference type="ARBA" id="ARBA00023201"/>
    </source>
</evidence>
<feature type="transmembrane region" description="Helical" evidence="10">
    <location>
        <begin position="106"/>
        <end position="130"/>
    </location>
</feature>
<evidence type="ECO:0000256" key="10">
    <source>
        <dbReference type="SAM" id="Phobius"/>
    </source>
</evidence>
<feature type="transmembrane region" description="Helical" evidence="10">
    <location>
        <begin position="241"/>
        <end position="273"/>
    </location>
</feature>
<proteinExistence type="predicted"/>
<sequence length="424" mass="44274">MGATASILADLFILFVAARVAGALFVRLNQPAVIGELLAGILIGPFAFGWVGTADPVLVEAFHGNTASAQEALDLVLDIFAELGVVILLFFVGLETRLSDLIGVGWRAALVGTLGILVPFVAGYGLLVLWGSSTPTALFIAAALVSTSTGITARVLRDLGVLHSREARIILGAAVIDDILAMILLATVTQLGPQRDIDLLDIGLIAAQAIGFTIFVALIGTRAISHVHAHLKRLPFTHGPLIVALALMLGLATVATRVGLAAIIGAFLAGIVMSEEAERSDLEQVILPIYEFLVPFFFVIIGTRVDPALFLDRQIIGQALIITGLAIVAKVAGAVAGGIGMGLRSMAMIGIGMVPRGEVGLIVASLGLSRGIIGTEFFSMVVVMSIVTTLIVPPVLSWLSQPRVRRPAPVRGERMGATGRLPGM</sequence>
<dbReference type="GO" id="GO:1902600">
    <property type="term" value="P:proton transmembrane transport"/>
    <property type="evidence" value="ECO:0007669"/>
    <property type="project" value="InterPro"/>
</dbReference>
<organism evidence="12 13">
    <name type="scientific">Nitrolancea hollandica Lb</name>
    <dbReference type="NCBI Taxonomy" id="1129897"/>
    <lineage>
        <taxon>Bacteria</taxon>
        <taxon>Pseudomonadati</taxon>
        <taxon>Thermomicrobiota</taxon>
        <taxon>Thermomicrobia</taxon>
        <taxon>Sphaerobacterales</taxon>
        <taxon>Sphaerobacterineae</taxon>
        <taxon>Sphaerobacteraceae</taxon>
        <taxon>Nitrolancea</taxon>
    </lineage>
</organism>
<comment type="subcellular location">
    <subcellularLocation>
        <location evidence="1">Membrane</location>
        <topology evidence="1">Multi-pass membrane protein</topology>
    </subcellularLocation>
</comment>
<name>I4EH09_9BACT</name>
<dbReference type="GO" id="GO:0015297">
    <property type="term" value="F:antiporter activity"/>
    <property type="evidence" value="ECO:0007669"/>
    <property type="project" value="UniProtKB-KW"/>
</dbReference>
<feature type="transmembrane region" description="Helical" evidence="10">
    <location>
        <begin position="72"/>
        <end position="94"/>
    </location>
</feature>
<keyword evidence="5 10" id="KW-1133">Transmembrane helix</keyword>
<keyword evidence="6" id="KW-0915">Sodium</keyword>
<dbReference type="PANTHER" id="PTHR43562:SF3">
    <property type="entry name" value="SODIUM ION_PROTON EXCHANGER (EUROFUNG)"/>
    <property type="match status" value="1"/>
</dbReference>
<feature type="transmembrane region" description="Helical" evidence="10">
    <location>
        <begin position="200"/>
        <end position="220"/>
    </location>
</feature>
<protein>
    <submittedName>
        <fullName evidence="12">Sodium/hydrogen exchanger</fullName>
    </submittedName>
</protein>
<dbReference type="GO" id="GO:0006814">
    <property type="term" value="P:sodium ion transport"/>
    <property type="evidence" value="ECO:0007669"/>
    <property type="project" value="UniProtKB-KW"/>
</dbReference>
<feature type="transmembrane region" description="Helical" evidence="10">
    <location>
        <begin position="377"/>
        <end position="399"/>
    </location>
</feature>
<reference evidence="12 13" key="1">
    <citation type="journal article" date="2012" name="ISME J.">
        <title>Nitrification expanded: discovery, physiology and genomics of a nitrite-oxidizing bacterium from the phylum Chloroflexi.</title>
        <authorList>
            <person name="Sorokin D.Y."/>
            <person name="Lucker S."/>
            <person name="Vejmelkova D."/>
            <person name="Kostrikina N.A."/>
            <person name="Kleerebezem R."/>
            <person name="Rijpstra W.I."/>
            <person name="Damste J.S."/>
            <person name="Le Paslier D."/>
            <person name="Muyzer G."/>
            <person name="Wagner M."/>
            <person name="van Loosdrecht M.C."/>
            <person name="Daims H."/>
        </authorList>
    </citation>
    <scope>NUCLEOTIDE SEQUENCE [LARGE SCALE GENOMIC DNA]</scope>
    <source>
        <strain evidence="13">none</strain>
    </source>
</reference>
<evidence type="ECO:0000256" key="1">
    <source>
        <dbReference type="ARBA" id="ARBA00004141"/>
    </source>
</evidence>
<keyword evidence="2" id="KW-0813">Transport</keyword>
<keyword evidence="13" id="KW-1185">Reference proteome</keyword>
<feature type="transmembrane region" description="Helical" evidence="10">
    <location>
        <begin position="315"/>
        <end position="339"/>
    </location>
</feature>
<dbReference type="Pfam" id="PF00999">
    <property type="entry name" value="Na_H_Exchanger"/>
    <property type="match status" value="1"/>
</dbReference>
<evidence type="ECO:0000256" key="6">
    <source>
        <dbReference type="ARBA" id="ARBA00023053"/>
    </source>
</evidence>
<evidence type="ECO:0000256" key="7">
    <source>
        <dbReference type="ARBA" id="ARBA00023065"/>
    </source>
</evidence>
<evidence type="ECO:0000256" key="5">
    <source>
        <dbReference type="ARBA" id="ARBA00022989"/>
    </source>
</evidence>
<keyword evidence="9" id="KW-0739">Sodium transport</keyword>
<keyword evidence="7" id="KW-0406">Ion transport</keyword>
<keyword evidence="3" id="KW-0050">Antiport</keyword>
<evidence type="ECO:0000256" key="8">
    <source>
        <dbReference type="ARBA" id="ARBA00023136"/>
    </source>
</evidence>
<evidence type="ECO:0000259" key="11">
    <source>
        <dbReference type="Pfam" id="PF00999"/>
    </source>
</evidence>
<evidence type="ECO:0000256" key="3">
    <source>
        <dbReference type="ARBA" id="ARBA00022449"/>
    </source>
</evidence>
<dbReference type="Proteomes" id="UP000004221">
    <property type="component" value="Unassembled WGS sequence"/>
</dbReference>
<evidence type="ECO:0000313" key="12">
    <source>
        <dbReference type="EMBL" id="CCF83971.1"/>
    </source>
</evidence>
<feature type="transmembrane region" description="Helical" evidence="10">
    <location>
        <begin position="136"/>
        <end position="156"/>
    </location>
</feature>
<dbReference type="InterPro" id="IPR038770">
    <property type="entry name" value="Na+/solute_symporter_sf"/>
</dbReference>
<evidence type="ECO:0000313" key="13">
    <source>
        <dbReference type="Proteomes" id="UP000004221"/>
    </source>
</evidence>
<feature type="transmembrane region" description="Helical" evidence="10">
    <location>
        <begin position="285"/>
        <end position="303"/>
    </location>
</feature>
<feature type="domain" description="Cation/H+ exchanger transmembrane" evidence="11">
    <location>
        <begin position="16"/>
        <end position="399"/>
    </location>
</feature>
<accession>I4EH09</accession>
<keyword evidence="8 10" id="KW-0472">Membrane</keyword>
<keyword evidence="4 10" id="KW-0812">Transmembrane</keyword>
<dbReference type="InterPro" id="IPR006153">
    <property type="entry name" value="Cation/H_exchanger_TM"/>
</dbReference>
<comment type="caution">
    <text evidence="12">The sequence shown here is derived from an EMBL/GenBank/DDBJ whole genome shotgun (WGS) entry which is preliminary data.</text>
</comment>
<feature type="transmembrane region" description="Helical" evidence="10">
    <location>
        <begin position="168"/>
        <end position="188"/>
    </location>
</feature>